<evidence type="ECO:0000313" key="1">
    <source>
        <dbReference type="EMBL" id="RDU62327.1"/>
    </source>
</evidence>
<name>A0A3D8IB20_9HELI</name>
<dbReference type="OrthoDB" id="5323736at2"/>
<evidence type="ECO:0000313" key="2">
    <source>
        <dbReference type="Proteomes" id="UP000256650"/>
    </source>
</evidence>
<dbReference type="InterPro" id="IPR032624">
    <property type="entry name" value="DUF4879"/>
</dbReference>
<dbReference type="Gene3D" id="2.60.40.2870">
    <property type="match status" value="1"/>
</dbReference>
<comment type="caution">
    <text evidence="1">The sequence shown here is derived from an EMBL/GenBank/DDBJ whole genome shotgun (WGS) entry which is preliminary data.</text>
</comment>
<dbReference type="Pfam" id="PF16219">
    <property type="entry name" value="DUF4879"/>
    <property type="match status" value="1"/>
</dbReference>
<dbReference type="AlphaFoldDB" id="A0A3D8IB20"/>
<proteinExistence type="predicted"/>
<organism evidence="1 2">
    <name type="scientific">Helicobacter ganmani</name>
    <dbReference type="NCBI Taxonomy" id="60246"/>
    <lineage>
        <taxon>Bacteria</taxon>
        <taxon>Pseudomonadati</taxon>
        <taxon>Campylobacterota</taxon>
        <taxon>Epsilonproteobacteria</taxon>
        <taxon>Campylobacterales</taxon>
        <taxon>Helicobacteraceae</taxon>
        <taxon>Helicobacter</taxon>
    </lineage>
</organism>
<keyword evidence="2" id="KW-1185">Reference proteome</keyword>
<dbReference type="Proteomes" id="UP000256650">
    <property type="component" value="Unassembled WGS sequence"/>
</dbReference>
<protein>
    <submittedName>
        <fullName evidence="1">DUF4879 domain-containing protein</fullName>
    </submittedName>
</protein>
<accession>A0A3D8IB20</accession>
<dbReference type="EMBL" id="NXLS01000007">
    <property type="protein sequence ID" value="RDU62327.1"/>
    <property type="molecule type" value="Genomic_DNA"/>
</dbReference>
<reference evidence="1 2" key="1">
    <citation type="submission" date="2018-04" db="EMBL/GenBank/DDBJ databases">
        <title>Novel Campyloabacter and Helicobacter Species and Strains.</title>
        <authorList>
            <person name="Mannion A.J."/>
            <person name="Shen Z."/>
            <person name="Fox J.G."/>
        </authorList>
    </citation>
    <scope>NUCLEOTIDE SEQUENCE [LARGE SCALE GENOMIC DNA]</scope>
    <source>
        <strain evidence="1 2">MIT 99-5101</strain>
    </source>
</reference>
<gene>
    <name evidence="1" type="ORF">CQA43_06965</name>
</gene>
<sequence length="166" mass="18206">MTRNGVNIFLEPNSPNKQKYLSGEFDKALEKMKKGYQENAKIQPKASAPLITQVLILDVCSGKYGGCEYINDNQTETAYDHDGVPFQVNTGVVGYGGHSYDRAKFAGNEAIQLDSEGVDLDGDNIVDGFIDYWDISKPKNTNGTFEFTATSINNAAVSKSTSIYIK</sequence>